<proteinExistence type="predicted"/>
<gene>
    <name evidence="2" type="ORF">TRITD_2Av1G163930</name>
</gene>
<evidence type="ECO:0000313" key="3">
    <source>
        <dbReference type="Proteomes" id="UP000324705"/>
    </source>
</evidence>
<sequence>MDKLLAQMLGSIFLCLPDPADLGRTSVACKSFRDLIADSYFRRQHRKRHTSPLLGFVGKFGDFHRAISPHPSALAAKTVDNACDFSFSFLPRTESIIYGVVDIREGRVILATVNEVFGEDYVVCDPLHRTYVVLPKLHDAATSKRNIFLAPPMPETVADKDGQTTFRVIRMAPRGDHFDTHVFSSWTCQCEARPSVIWRGPVGSHLFTLPGMVNHCRAQYAHGRFYFVSNINRWETLVLDPMTMEFSTIDGPPMDRVCDEDICIVEADEGSLGMFLTYQDYDRSMIIYWQSEGDISGPWREEKRIVVGDMCRVFSSEGRHVFGHDTIACFSLDAKALELERVCYMILDEAYPYSNLPLPYALPTVASGPKETQQTRTIAEEMEDAQEMEDDEYLF</sequence>
<dbReference type="Pfam" id="PF23635">
    <property type="entry name" value="Beta-prop_AT5G49610-like"/>
    <property type="match status" value="1"/>
</dbReference>
<dbReference type="Gramene" id="TRITD2Av1G163930.2">
    <property type="protein sequence ID" value="TRITD2Av1G163930.2"/>
    <property type="gene ID" value="TRITD2Av1G163930"/>
</dbReference>
<organism evidence="2 3">
    <name type="scientific">Triticum turgidum subsp. durum</name>
    <name type="common">Durum wheat</name>
    <name type="synonym">Triticum durum</name>
    <dbReference type="NCBI Taxonomy" id="4567"/>
    <lineage>
        <taxon>Eukaryota</taxon>
        <taxon>Viridiplantae</taxon>
        <taxon>Streptophyta</taxon>
        <taxon>Embryophyta</taxon>
        <taxon>Tracheophyta</taxon>
        <taxon>Spermatophyta</taxon>
        <taxon>Magnoliopsida</taxon>
        <taxon>Liliopsida</taxon>
        <taxon>Poales</taxon>
        <taxon>Poaceae</taxon>
        <taxon>BOP clade</taxon>
        <taxon>Pooideae</taxon>
        <taxon>Triticodae</taxon>
        <taxon>Triticeae</taxon>
        <taxon>Triticinae</taxon>
        <taxon>Triticum</taxon>
    </lineage>
</organism>
<dbReference type="InterPro" id="IPR056594">
    <property type="entry name" value="AT5G49610-like_b-prop"/>
</dbReference>
<dbReference type="InterPro" id="IPR036047">
    <property type="entry name" value="F-box-like_dom_sf"/>
</dbReference>
<dbReference type="EMBL" id="LT934113">
    <property type="protein sequence ID" value="VAH31602.1"/>
    <property type="molecule type" value="Genomic_DNA"/>
</dbReference>
<accession>A0A9R1NUW4</accession>
<dbReference type="Proteomes" id="UP000324705">
    <property type="component" value="Chromosome 2A"/>
</dbReference>
<dbReference type="AlphaFoldDB" id="A0A9R1NUW4"/>
<feature type="domain" description="F-box protein AT5G49610-like beta-propeller" evidence="1">
    <location>
        <begin position="100"/>
        <end position="320"/>
    </location>
</feature>
<dbReference type="PANTHER" id="PTHR31264">
    <property type="entry name" value="OS07G0554500 PROTEIN-RELATED"/>
    <property type="match status" value="1"/>
</dbReference>
<reference evidence="2 3" key="1">
    <citation type="submission" date="2017-09" db="EMBL/GenBank/DDBJ databases">
        <authorList>
            <consortium name="International Durum Wheat Genome Sequencing Consortium (IDWGSC)"/>
            <person name="Milanesi L."/>
        </authorList>
    </citation>
    <scope>NUCLEOTIDE SEQUENCE [LARGE SCALE GENOMIC DNA]</scope>
    <source>
        <strain evidence="3">cv. Svevo</strain>
    </source>
</reference>
<name>A0A9R1NUW4_TRITD</name>
<evidence type="ECO:0000313" key="2">
    <source>
        <dbReference type="EMBL" id="VAH31602.1"/>
    </source>
</evidence>
<keyword evidence="3" id="KW-1185">Reference proteome</keyword>
<evidence type="ECO:0000259" key="1">
    <source>
        <dbReference type="Pfam" id="PF23635"/>
    </source>
</evidence>
<protein>
    <recommendedName>
        <fullName evidence="1">F-box protein AT5G49610-like beta-propeller domain-containing protein</fullName>
    </recommendedName>
</protein>
<dbReference type="PANTHER" id="PTHR31264:SF23">
    <property type="entry name" value="F-BOX DOMAIN-CONTAINING PROTEIN"/>
    <property type="match status" value="1"/>
</dbReference>
<dbReference type="SUPFAM" id="SSF81383">
    <property type="entry name" value="F-box domain"/>
    <property type="match status" value="1"/>
</dbReference>